<keyword evidence="2" id="KW-1185">Reference proteome</keyword>
<accession>A0ACC0D1S8</accession>
<dbReference type="EMBL" id="MU394314">
    <property type="protein sequence ID" value="KAI6086609.1"/>
    <property type="molecule type" value="Genomic_DNA"/>
</dbReference>
<dbReference type="Proteomes" id="UP001497680">
    <property type="component" value="Unassembled WGS sequence"/>
</dbReference>
<proteinExistence type="predicted"/>
<gene>
    <name evidence="1" type="ORF">F4821DRAFT_126622</name>
</gene>
<evidence type="ECO:0000313" key="1">
    <source>
        <dbReference type="EMBL" id="KAI6086609.1"/>
    </source>
</evidence>
<name>A0ACC0D1S8_9PEZI</name>
<reference evidence="1 2" key="1">
    <citation type="journal article" date="2022" name="New Phytol.">
        <title>Ecological generalism drives hyperdiversity of secondary metabolite gene clusters in xylarialean endophytes.</title>
        <authorList>
            <person name="Franco M.E.E."/>
            <person name="Wisecaver J.H."/>
            <person name="Arnold A.E."/>
            <person name="Ju Y.M."/>
            <person name="Slot J.C."/>
            <person name="Ahrendt S."/>
            <person name="Moore L.P."/>
            <person name="Eastman K.E."/>
            <person name="Scott K."/>
            <person name="Konkel Z."/>
            <person name="Mondo S.J."/>
            <person name="Kuo A."/>
            <person name="Hayes R.D."/>
            <person name="Haridas S."/>
            <person name="Andreopoulos B."/>
            <person name="Riley R."/>
            <person name="LaButti K."/>
            <person name="Pangilinan J."/>
            <person name="Lipzen A."/>
            <person name="Amirebrahimi M."/>
            <person name="Yan J."/>
            <person name="Adam C."/>
            <person name="Keymanesh K."/>
            <person name="Ng V."/>
            <person name="Louie K."/>
            <person name="Northen T."/>
            <person name="Drula E."/>
            <person name="Henrissat B."/>
            <person name="Hsieh H.M."/>
            <person name="Youens-Clark K."/>
            <person name="Lutzoni F."/>
            <person name="Miadlikowska J."/>
            <person name="Eastwood D.C."/>
            <person name="Hamelin R.C."/>
            <person name="Grigoriev I.V."/>
            <person name="U'Ren J.M."/>
        </authorList>
    </citation>
    <scope>NUCLEOTIDE SEQUENCE [LARGE SCALE GENOMIC DNA]</scope>
    <source>
        <strain evidence="1 2">ER1909</strain>
    </source>
</reference>
<sequence length="220" mass="24057">MALNEPHKTRIIGHMNKDHAKELEQYLRAFNGLSSSAARGAQLTEMTLDAMTIKSASGTHTVAITPPLGSAADARVRLVDMSQRAQEQLGLSDIQISVFTRPEGGGIISALGVSLYFACAATLALVQPGTPAWGMLDAAFPYGATAYKWLVKAIFLPVLIIHVTEAWWIARTRLTKHGIEAGSTLWFLWVANTFVEGYPAMMRFDGLVEMEKQKKESAKH</sequence>
<protein>
    <submittedName>
        <fullName evidence="1">Uncharacterized protein</fullName>
    </submittedName>
</protein>
<comment type="caution">
    <text evidence="1">The sequence shown here is derived from an EMBL/GenBank/DDBJ whole genome shotgun (WGS) entry which is preliminary data.</text>
</comment>
<evidence type="ECO:0000313" key="2">
    <source>
        <dbReference type="Proteomes" id="UP001497680"/>
    </source>
</evidence>
<organism evidence="1 2">
    <name type="scientific">Hypoxylon rubiginosum</name>
    <dbReference type="NCBI Taxonomy" id="110542"/>
    <lineage>
        <taxon>Eukaryota</taxon>
        <taxon>Fungi</taxon>
        <taxon>Dikarya</taxon>
        <taxon>Ascomycota</taxon>
        <taxon>Pezizomycotina</taxon>
        <taxon>Sordariomycetes</taxon>
        <taxon>Xylariomycetidae</taxon>
        <taxon>Xylariales</taxon>
        <taxon>Hypoxylaceae</taxon>
        <taxon>Hypoxylon</taxon>
    </lineage>
</organism>